<dbReference type="EMBL" id="AP031573">
    <property type="protein sequence ID" value="BFM44025.1"/>
    <property type="molecule type" value="Genomic_DNA"/>
</dbReference>
<dbReference type="RefSeq" id="WP_369615176.1">
    <property type="nucleotide sequence ID" value="NZ_AP031573.1"/>
</dbReference>
<accession>A0AAT9H2M2</accession>
<gene>
    <name evidence="1" type="ORF">CFS9_26660</name>
</gene>
<dbReference type="Gene3D" id="1.20.120.330">
    <property type="entry name" value="Nucleotidyltransferases domain 2"/>
    <property type="match status" value="1"/>
</dbReference>
<evidence type="ECO:0000313" key="1">
    <source>
        <dbReference type="EMBL" id="BFM44025.1"/>
    </source>
</evidence>
<name>A0AAT9H2M2_9FLAO</name>
<protein>
    <submittedName>
        <fullName evidence="1">Uncharacterized protein</fullName>
    </submittedName>
</protein>
<dbReference type="AlphaFoldDB" id="A0AAT9H2M2"/>
<proteinExistence type="predicted"/>
<reference evidence="1" key="1">
    <citation type="submission" date="2024-05" db="EMBL/GenBank/DDBJ databases">
        <title>Whole-Genome Sequence of CFS9, a Potential Fish Probiotic Isolated from the Body Surface of Silurus asotus.</title>
        <authorList>
            <person name="Kojima M."/>
            <person name="Tobioka K."/>
            <person name="Yokota K."/>
            <person name="Nakatani H."/>
            <person name="Hori K."/>
            <person name="Tamaru Y."/>
            <person name="Okazaki F."/>
        </authorList>
    </citation>
    <scope>NUCLEOTIDE SEQUENCE</scope>
    <source>
        <strain evidence="1">CFS9</strain>
    </source>
</reference>
<sequence length="574" mass="67528">MNYQLRIPESYPMREQLEKAIIDLLVFVEAGTIYISFDKQYSMLIIITFILKKNCGQDSYEMEQISKKVLKSYPSFIFRFINATHASHGFENGAPYLIRHCAINELVYYEPDNKVFFPVNPDSEELIKRAGISFRENKEATLEDFRSALTHIKNNENIEAAIEMHHAYCSLFSCYLGFFIGEFGEDIGFSNILEDYKRIIVFVPHLKEIFDCEISEDKEIIISLMTAHSCKNLKTVMADVNMVVLERAKQKFELLDNELERQFLEYTEYCKQKMTGFSNLRFLGKSIFTDKIQSNFILDLALQQISALIADFFRTRAIYCFGYHVIHDQSGAENSKYFRKRLPRYHFYLLVLNIEHKENAISLLQSLIREKFADKYKITILNHRAQYLRKQNQNQRCFFDAVTTNGLLIYNNPLHPIYCKNFGVVRDFEFSKNYWQNRILASEHFLILVQDSNEPEVPLIINSILQQSIKQAVVGLIDLFLGYHPNKYSISYLFSLLYYLDIIELPFDLNNEKERFLYQLLSANMDMIMYKDLKRENAEDSDLLFSKCEKFFELAEQIGNNEVQRIENLNNVET</sequence>
<organism evidence="1">
    <name type="scientific">Flavobacterium sp. CFS9</name>
    <dbReference type="NCBI Taxonomy" id="3143118"/>
    <lineage>
        <taxon>Bacteria</taxon>
        <taxon>Pseudomonadati</taxon>
        <taxon>Bacteroidota</taxon>
        <taxon>Flavobacteriia</taxon>
        <taxon>Flavobacteriales</taxon>
        <taxon>Flavobacteriaceae</taxon>
        <taxon>Flavobacterium</taxon>
    </lineage>
</organism>